<dbReference type="Pfam" id="PF00005">
    <property type="entry name" value="ABC_tran"/>
    <property type="match status" value="1"/>
</dbReference>
<dbReference type="InterPro" id="IPR027417">
    <property type="entry name" value="P-loop_NTPase"/>
</dbReference>
<dbReference type="FunFam" id="3.40.50.300:FF:000425">
    <property type="entry name" value="Probable ABC transporter, ATP-binding subunit"/>
    <property type="match status" value="1"/>
</dbReference>
<gene>
    <name evidence="7" type="ORF">IAA89_05845</name>
</gene>
<dbReference type="Pfam" id="PF08402">
    <property type="entry name" value="TOBE_2"/>
    <property type="match status" value="1"/>
</dbReference>
<dbReference type="EMBL" id="JADIMP010000095">
    <property type="protein sequence ID" value="MBO8441934.1"/>
    <property type="molecule type" value="Genomic_DNA"/>
</dbReference>
<dbReference type="EC" id="7.6.2.9" evidence="5"/>
<evidence type="ECO:0000313" key="8">
    <source>
        <dbReference type="Proteomes" id="UP000823614"/>
    </source>
</evidence>
<evidence type="ECO:0000313" key="7">
    <source>
        <dbReference type="EMBL" id="MBO8441934.1"/>
    </source>
</evidence>
<dbReference type="InterPro" id="IPR013611">
    <property type="entry name" value="Transp-assoc_OB_typ2"/>
</dbReference>
<dbReference type="Gene3D" id="3.40.50.300">
    <property type="entry name" value="P-loop containing nucleotide triphosphate hydrolases"/>
    <property type="match status" value="1"/>
</dbReference>
<dbReference type="Gene3D" id="2.40.50.100">
    <property type="match status" value="1"/>
</dbReference>
<feature type="domain" description="ABC transporter" evidence="6">
    <location>
        <begin position="4"/>
        <end position="234"/>
    </location>
</feature>
<dbReference type="SUPFAM" id="SSF50331">
    <property type="entry name" value="MOP-like"/>
    <property type="match status" value="1"/>
</dbReference>
<reference evidence="7" key="2">
    <citation type="journal article" date="2021" name="PeerJ">
        <title>Extensive microbial diversity within the chicken gut microbiome revealed by metagenomics and culture.</title>
        <authorList>
            <person name="Gilroy R."/>
            <person name="Ravi A."/>
            <person name="Getino M."/>
            <person name="Pursley I."/>
            <person name="Horton D.L."/>
            <person name="Alikhan N.F."/>
            <person name="Baker D."/>
            <person name="Gharbi K."/>
            <person name="Hall N."/>
            <person name="Watson M."/>
            <person name="Adriaenssens E.M."/>
            <person name="Foster-Nyarko E."/>
            <person name="Jarju S."/>
            <person name="Secka A."/>
            <person name="Antonio M."/>
            <person name="Oren A."/>
            <person name="Chaudhuri R.R."/>
            <person name="La Ragione R."/>
            <person name="Hildebrand F."/>
            <person name="Pallen M.J."/>
        </authorList>
    </citation>
    <scope>NUCLEOTIDE SEQUENCE</scope>
    <source>
        <strain evidence="7">C6-149</strain>
    </source>
</reference>
<proteinExistence type="predicted"/>
<dbReference type="PANTHER" id="PTHR42781:SF4">
    <property type="entry name" value="SPERMIDINE_PUTRESCINE IMPORT ATP-BINDING PROTEIN POTA"/>
    <property type="match status" value="1"/>
</dbReference>
<dbReference type="InterPro" id="IPR003439">
    <property type="entry name" value="ABC_transporter-like_ATP-bd"/>
</dbReference>
<dbReference type="GO" id="GO:0015418">
    <property type="term" value="F:ABC-type quaternary ammonium compound transporting activity"/>
    <property type="evidence" value="ECO:0007669"/>
    <property type="project" value="UniProtKB-EC"/>
</dbReference>
<dbReference type="Proteomes" id="UP000823614">
    <property type="component" value="Unassembled WGS sequence"/>
</dbReference>
<dbReference type="SUPFAM" id="SSF52540">
    <property type="entry name" value="P-loop containing nucleoside triphosphate hydrolases"/>
    <property type="match status" value="1"/>
</dbReference>
<dbReference type="PROSITE" id="PS50893">
    <property type="entry name" value="ABC_TRANSPORTER_2"/>
    <property type="match status" value="1"/>
</dbReference>
<reference evidence="7" key="1">
    <citation type="submission" date="2020-10" db="EMBL/GenBank/DDBJ databases">
        <authorList>
            <person name="Gilroy R."/>
        </authorList>
    </citation>
    <scope>NUCLEOTIDE SEQUENCE</scope>
    <source>
        <strain evidence="7">C6-149</strain>
    </source>
</reference>
<keyword evidence="1" id="KW-0813">Transport</keyword>
<evidence type="ECO:0000256" key="1">
    <source>
        <dbReference type="ARBA" id="ARBA00022448"/>
    </source>
</evidence>
<dbReference type="GO" id="GO:0005524">
    <property type="term" value="F:ATP binding"/>
    <property type="evidence" value="ECO:0007669"/>
    <property type="project" value="UniProtKB-KW"/>
</dbReference>
<dbReference type="AlphaFoldDB" id="A0A9D9E5X7"/>
<protein>
    <recommendedName>
        <fullName evidence="5">ABC-type quaternary amine transporter</fullName>
        <ecNumber evidence="5">7.6.2.9</ecNumber>
    </recommendedName>
</protein>
<dbReference type="GO" id="GO:0016887">
    <property type="term" value="F:ATP hydrolysis activity"/>
    <property type="evidence" value="ECO:0007669"/>
    <property type="project" value="InterPro"/>
</dbReference>
<evidence type="ECO:0000256" key="3">
    <source>
        <dbReference type="ARBA" id="ARBA00022840"/>
    </source>
</evidence>
<dbReference type="SMART" id="SM00382">
    <property type="entry name" value="AAA"/>
    <property type="match status" value="1"/>
</dbReference>
<evidence type="ECO:0000259" key="6">
    <source>
        <dbReference type="PROSITE" id="PS50893"/>
    </source>
</evidence>
<evidence type="ECO:0000256" key="5">
    <source>
        <dbReference type="ARBA" id="ARBA00066388"/>
    </source>
</evidence>
<dbReference type="GO" id="GO:0043190">
    <property type="term" value="C:ATP-binding cassette (ABC) transporter complex"/>
    <property type="evidence" value="ECO:0007669"/>
    <property type="project" value="InterPro"/>
</dbReference>
<dbReference type="PROSITE" id="PS00211">
    <property type="entry name" value="ABC_TRANSPORTER_1"/>
    <property type="match status" value="1"/>
</dbReference>
<dbReference type="InterPro" id="IPR050093">
    <property type="entry name" value="ABC_SmlMolc_Importer"/>
</dbReference>
<comment type="caution">
    <text evidence="7">The sequence shown here is derived from an EMBL/GenBank/DDBJ whole genome shotgun (WGS) entry which is preliminary data.</text>
</comment>
<keyword evidence="2" id="KW-0547">Nucleotide-binding</keyword>
<evidence type="ECO:0000256" key="4">
    <source>
        <dbReference type="ARBA" id="ARBA00022967"/>
    </source>
</evidence>
<name>A0A9D9E5X7_9LACO</name>
<dbReference type="InterPro" id="IPR003593">
    <property type="entry name" value="AAA+_ATPase"/>
</dbReference>
<keyword evidence="4" id="KW-1278">Translocase</keyword>
<accession>A0A9D9E5X7</accession>
<dbReference type="InterPro" id="IPR017871">
    <property type="entry name" value="ABC_transporter-like_CS"/>
</dbReference>
<organism evidence="7 8">
    <name type="scientific">Candidatus Gallilactobacillus intestinavium</name>
    <dbReference type="NCBI Taxonomy" id="2840838"/>
    <lineage>
        <taxon>Bacteria</taxon>
        <taxon>Bacillati</taxon>
        <taxon>Bacillota</taxon>
        <taxon>Bacilli</taxon>
        <taxon>Lactobacillales</taxon>
        <taxon>Lactobacillaceae</taxon>
        <taxon>Lactobacillaceae incertae sedis</taxon>
        <taxon>Candidatus Gallilactobacillus</taxon>
    </lineage>
</organism>
<evidence type="ECO:0000256" key="2">
    <source>
        <dbReference type="ARBA" id="ARBA00022741"/>
    </source>
</evidence>
<dbReference type="InterPro" id="IPR008995">
    <property type="entry name" value="Mo/tungstate-bd_C_term_dom"/>
</dbReference>
<keyword evidence="3 7" id="KW-0067">ATP-binding</keyword>
<sequence>MAYLEIKHLQKSYENKKVLNDINLSVNEGELVSILGPSGCGKTTTLRIIAGLLDKDDGEILLSGNDLSEVPVHKRNLGMVFQSYALFPHLNVFENVAFGLKMRHLSKNEIQDKVNEILDITNLFNLKDRYPSELSGGQQQRVSLARGLVIKPKLLLMDEPLSNLDAKLRIQMREEIKRLQNKLGITTIFVTHDQEECFAISDHVAVMNKGRIEQFDIPQNIYNHPKTKFVADFIGYENLFEIDSQDTTAGQYSIAGKKLISDFSVKNVRYLTIKPDQINISKNDDDKNNLLSGKIIERIYLGRGYRYNVKTEIGIIKVDDQNSDDLFNLNDEVFLNLRSHSLLPLSK</sequence>
<dbReference type="PANTHER" id="PTHR42781">
    <property type="entry name" value="SPERMIDINE/PUTRESCINE IMPORT ATP-BINDING PROTEIN POTA"/>
    <property type="match status" value="1"/>
</dbReference>